<evidence type="ECO:0000313" key="3">
    <source>
        <dbReference type="EMBL" id="CAL6108145.1"/>
    </source>
</evidence>
<organism evidence="2">
    <name type="scientific">Hexamita inflata</name>
    <dbReference type="NCBI Taxonomy" id="28002"/>
    <lineage>
        <taxon>Eukaryota</taxon>
        <taxon>Metamonada</taxon>
        <taxon>Diplomonadida</taxon>
        <taxon>Hexamitidae</taxon>
        <taxon>Hexamitinae</taxon>
        <taxon>Hexamita</taxon>
    </lineage>
</organism>
<protein>
    <submittedName>
        <fullName evidence="3">Hypothetical_protein</fullName>
    </submittedName>
</protein>
<keyword evidence="1" id="KW-1133">Transmembrane helix</keyword>
<name>A0AA86TPY3_9EUKA</name>
<keyword evidence="1" id="KW-0472">Membrane</keyword>
<evidence type="ECO:0000256" key="1">
    <source>
        <dbReference type="SAM" id="Phobius"/>
    </source>
</evidence>
<reference evidence="3 4" key="2">
    <citation type="submission" date="2024-07" db="EMBL/GenBank/DDBJ databases">
        <authorList>
            <person name="Akdeniz Z."/>
        </authorList>
    </citation>
    <scope>NUCLEOTIDE SEQUENCE [LARGE SCALE GENOMIC DNA]</scope>
</reference>
<dbReference type="Proteomes" id="UP001642409">
    <property type="component" value="Unassembled WGS sequence"/>
</dbReference>
<feature type="transmembrane region" description="Helical" evidence="1">
    <location>
        <begin position="170"/>
        <end position="194"/>
    </location>
</feature>
<evidence type="ECO:0000313" key="4">
    <source>
        <dbReference type="Proteomes" id="UP001642409"/>
    </source>
</evidence>
<proteinExistence type="predicted"/>
<dbReference type="EMBL" id="CATOUU010000337">
    <property type="protein sequence ID" value="CAI9925209.1"/>
    <property type="molecule type" value="Genomic_DNA"/>
</dbReference>
<dbReference type="EMBL" id="CAXDID020000646">
    <property type="protein sequence ID" value="CAL6108145.1"/>
    <property type="molecule type" value="Genomic_DNA"/>
</dbReference>
<comment type="caution">
    <text evidence="2">The sequence shown here is derived from an EMBL/GenBank/DDBJ whole genome shotgun (WGS) entry which is preliminary data.</text>
</comment>
<dbReference type="AlphaFoldDB" id="A0AA86TPY3"/>
<keyword evidence="4" id="KW-1185">Reference proteome</keyword>
<evidence type="ECO:0000313" key="2">
    <source>
        <dbReference type="EMBL" id="CAI9925209.1"/>
    </source>
</evidence>
<keyword evidence="1" id="KW-0812">Transmembrane</keyword>
<sequence>MNNISSTQLVDAIAKQFFVPQGAFLEYRVAVQIMMLPDTLYQQFFVQLALELNASRAELTKTFYHKIVMKHLFLPSSSIDVTLKLETKEPRFRKLINIKHCESLLKMINMFKQLFQTPHHNLMIDQIQELYSSYDDCSDLCYNGYCVTTNDDWQDQLFKCLQSQSRYQTMILILIPVIAFILTMFIASVIVYIFRKNHNKQQTNQVLTIRPINIITEVQALSNGLQIQ</sequence>
<accession>A0AA86TPY3</accession>
<gene>
    <name evidence="2" type="ORF">HINF_LOCUS12854</name>
    <name evidence="3" type="ORF">HINF_LOCUS74826</name>
</gene>
<reference evidence="2" key="1">
    <citation type="submission" date="2023-06" db="EMBL/GenBank/DDBJ databases">
        <authorList>
            <person name="Kurt Z."/>
        </authorList>
    </citation>
    <scope>NUCLEOTIDE SEQUENCE</scope>
</reference>